<sequence length="255" mass="27946">MRDTPHTEAIMSVRKDPTLFPPKKGGWTIPKASLVCELDVHRSISPACTKYEPKWSDKHSSSALMIPRREMPQKTILSDPGQINPKPLPQPKGYFSTLPKDKGGFLSKKTEGADFMIRRPGIGETKTRGGIIPQVSRFSPIPGAGTPEPSLNANFSVMDLRPSQCRGAVISKTPLPRGGGTKLRPSRGDGHSISAFERCSIPDVSFAAARFATRSILMNGDDYETVDDPKLKADLAFLKGVREDIARWQLKSALH</sequence>
<accession>A0A0S4IQ06</accession>
<protein>
    <submittedName>
        <fullName evidence="1">Uncharacterized protein</fullName>
    </submittedName>
</protein>
<proteinExistence type="predicted"/>
<reference evidence="2" key="1">
    <citation type="submission" date="2015-09" db="EMBL/GenBank/DDBJ databases">
        <authorList>
            <consortium name="Pathogen Informatics"/>
        </authorList>
    </citation>
    <scope>NUCLEOTIDE SEQUENCE [LARGE SCALE GENOMIC DNA]</scope>
    <source>
        <strain evidence="2">Lake Konstanz</strain>
    </source>
</reference>
<name>A0A0S4IQ06_BODSA</name>
<evidence type="ECO:0000313" key="2">
    <source>
        <dbReference type="Proteomes" id="UP000051952"/>
    </source>
</evidence>
<keyword evidence="2" id="KW-1185">Reference proteome</keyword>
<dbReference type="EMBL" id="CYKH01000238">
    <property type="protein sequence ID" value="CUF08549.1"/>
    <property type="molecule type" value="Genomic_DNA"/>
</dbReference>
<evidence type="ECO:0000313" key="1">
    <source>
        <dbReference type="EMBL" id="CUF08549.1"/>
    </source>
</evidence>
<dbReference type="AlphaFoldDB" id="A0A0S4IQ06"/>
<dbReference type="Proteomes" id="UP000051952">
    <property type="component" value="Unassembled WGS sequence"/>
</dbReference>
<organism evidence="1 2">
    <name type="scientific">Bodo saltans</name>
    <name type="common">Flagellated protozoan</name>
    <dbReference type="NCBI Taxonomy" id="75058"/>
    <lineage>
        <taxon>Eukaryota</taxon>
        <taxon>Discoba</taxon>
        <taxon>Euglenozoa</taxon>
        <taxon>Kinetoplastea</taxon>
        <taxon>Metakinetoplastina</taxon>
        <taxon>Eubodonida</taxon>
        <taxon>Bodonidae</taxon>
        <taxon>Bodo</taxon>
    </lineage>
</organism>
<gene>
    <name evidence="1" type="ORF">BSAL_59105</name>
</gene>
<dbReference type="VEuPathDB" id="TriTrypDB:BSAL_59105"/>